<sequence>MPGPDADTRTLEAHGYTAVVSSLGATLAGASFLGEPLITVVTPGLAWPGDYRGALLAPWPGRLADGRFTWRGHAFNVGIDEEDRRTALHGRVADRTWQWRLASPVAVTLGTVLGDDAGYPWRVDLTVTVTVTERGITHTVTATNLGDEAAPLGWGVHPYLVAGPPADATGSDAGAADAWTLTVPAATVMSVTPERLLPRGIGPVGPGLDCRTGRPLRGLALNHTFGDLARDEDGFAVARLEGSTAVEVEVDAGYRWIQIYTADAAEGLDRRASVAVEPMTCPPDALNSGVDLMALEPGATASAAFTLRSAETRRGRHP</sequence>
<dbReference type="Proteomes" id="UP001157125">
    <property type="component" value="Unassembled WGS sequence"/>
</dbReference>
<name>A0ABQ6IEF7_9MICO</name>
<organism evidence="1 2">
    <name type="scientific">Demequina litorisediminis</name>
    <dbReference type="NCBI Taxonomy" id="1849022"/>
    <lineage>
        <taxon>Bacteria</taxon>
        <taxon>Bacillati</taxon>
        <taxon>Actinomycetota</taxon>
        <taxon>Actinomycetes</taxon>
        <taxon>Micrococcales</taxon>
        <taxon>Demequinaceae</taxon>
        <taxon>Demequina</taxon>
    </lineage>
</organism>
<dbReference type="EMBL" id="BSUN01000001">
    <property type="protein sequence ID" value="GMA35811.1"/>
    <property type="molecule type" value="Genomic_DNA"/>
</dbReference>
<keyword evidence="2" id="KW-1185">Reference proteome</keyword>
<reference evidence="2" key="1">
    <citation type="journal article" date="2019" name="Int. J. Syst. Evol. Microbiol.">
        <title>The Global Catalogue of Microorganisms (GCM) 10K type strain sequencing project: providing services to taxonomists for standard genome sequencing and annotation.</title>
        <authorList>
            <consortium name="The Broad Institute Genomics Platform"/>
            <consortium name="The Broad Institute Genome Sequencing Center for Infectious Disease"/>
            <person name="Wu L."/>
            <person name="Ma J."/>
        </authorList>
    </citation>
    <scope>NUCLEOTIDE SEQUENCE [LARGE SCALE GENOMIC DNA]</scope>
    <source>
        <strain evidence="2">NBRC 112299</strain>
    </source>
</reference>
<evidence type="ECO:0000313" key="2">
    <source>
        <dbReference type="Proteomes" id="UP001157125"/>
    </source>
</evidence>
<protein>
    <submittedName>
        <fullName evidence="1">Galactose mutarotase</fullName>
    </submittedName>
</protein>
<dbReference type="Gene3D" id="2.70.98.10">
    <property type="match status" value="1"/>
</dbReference>
<gene>
    <name evidence="1" type="ORF">GCM10025876_20150</name>
</gene>
<dbReference type="Pfam" id="PF01263">
    <property type="entry name" value="Aldose_epim"/>
    <property type="match status" value="1"/>
</dbReference>
<evidence type="ECO:0000313" key="1">
    <source>
        <dbReference type="EMBL" id="GMA35811.1"/>
    </source>
</evidence>
<comment type="caution">
    <text evidence="1">The sequence shown here is derived from an EMBL/GenBank/DDBJ whole genome shotgun (WGS) entry which is preliminary data.</text>
</comment>
<dbReference type="InterPro" id="IPR008183">
    <property type="entry name" value="Aldose_1/G6P_1-epimerase"/>
</dbReference>
<dbReference type="SUPFAM" id="SSF74650">
    <property type="entry name" value="Galactose mutarotase-like"/>
    <property type="match status" value="1"/>
</dbReference>
<accession>A0ABQ6IEF7</accession>
<dbReference type="InterPro" id="IPR014718">
    <property type="entry name" value="GH-type_carb-bd"/>
</dbReference>
<proteinExistence type="predicted"/>
<dbReference type="RefSeq" id="WP_284328207.1">
    <property type="nucleotide sequence ID" value="NZ_BSUN01000001.1"/>
</dbReference>
<dbReference type="InterPro" id="IPR011013">
    <property type="entry name" value="Gal_mutarotase_sf_dom"/>
</dbReference>